<name>A0ABN2RRV8_9PSEU</name>
<dbReference type="Gene3D" id="2.60.120.260">
    <property type="entry name" value="Galactose-binding domain-like"/>
    <property type="match status" value="1"/>
</dbReference>
<dbReference type="InterPro" id="IPR013736">
    <property type="entry name" value="Xaa-Pro_dipept_C"/>
</dbReference>
<dbReference type="SUPFAM" id="SSF53474">
    <property type="entry name" value="alpha/beta-Hydrolases"/>
    <property type="match status" value="1"/>
</dbReference>
<dbReference type="InterPro" id="IPR005674">
    <property type="entry name" value="CocE/Ser_esterase"/>
</dbReference>
<dbReference type="EMBL" id="BAAANN010000024">
    <property type="protein sequence ID" value="GAA1973843.1"/>
    <property type="molecule type" value="Genomic_DNA"/>
</dbReference>
<evidence type="ECO:0000313" key="4">
    <source>
        <dbReference type="Proteomes" id="UP001501116"/>
    </source>
</evidence>
<dbReference type="SUPFAM" id="SSF49785">
    <property type="entry name" value="Galactose-binding domain-like"/>
    <property type="match status" value="1"/>
</dbReference>
<evidence type="ECO:0000256" key="1">
    <source>
        <dbReference type="ARBA" id="ARBA00022801"/>
    </source>
</evidence>
<accession>A0ABN2RRV8</accession>
<comment type="caution">
    <text evidence="3">The sequence shown here is derived from an EMBL/GenBank/DDBJ whole genome shotgun (WGS) entry which is preliminary data.</text>
</comment>
<keyword evidence="1 3" id="KW-0378">Hydrolase</keyword>
<dbReference type="GO" id="GO:0016787">
    <property type="term" value="F:hydrolase activity"/>
    <property type="evidence" value="ECO:0007669"/>
    <property type="project" value="UniProtKB-KW"/>
</dbReference>
<dbReference type="InterPro" id="IPR008979">
    <property type="entry name" value="Galactose-bd-like_sf"/>
</dbReference>
<dbReference type="InterPro" id="IPR050585">
    <property type="entry name" value="Xaa-Pro_dipeptidyl-ppase/CocE"/>
</dbReference>
<dbReference type="Pfam" id="PF08530">
    <property type="entry name" value="PepX_C"/>
    <property type="match status" value="1"/>
</dbReference>
<dbReference type="NCBIfam" id="TIGR00976">
    <property type="entry name" value="CocE_NonD"/>
    <property type="match status" value="1"/>
</dbReference>
<keyword evidence="4" id="KW-1185">Reference proteome</keyword>
<dbReference type="InterPro" id="IPR029058">
    <property type="entry name" value="AB_hydrolase_fold"/>
</dbReference>
<protein>
    <submittedName>
        <fullName evidence="3">CocE/NonD family hydrolase</fullName>
    </submittedName>
</protein>
<organism evidence="3 4">
    <name type="scientific">Amycolatopsis minnesotensis</name>
    <dbReference type="NCBI Taxonomy" id="337894"/>
    <lineage>
        <taxon>Bacteria</taxon>
        <taxon>Bacillati</taxon>
        <taxon>Actinomycetota</taxon>
        <taxon>Actinomycetes</taxon>
        <taxon>Pseudonocardiales</taxon>
        <taxon>Pseudonocardiaceae</taxon>
        <taxon>Amycolatopsis</taxon>
    </lineage>
</organism>
<dbReference type="Pfam" id="PF02129">
    <property type="entry name" value="Peptidase_S15"/>
    <property type="match status" value="1"/>
</dbReference>
<dbReference type="PANTHER" id="PTHR43056:SF10">
    <property type="entry name" value="COCE_NOND FAMILY, PUTATIVE (AFU_ORTHOLOGUE AFUA_7G00600)-RELATED"/>
    <property type="match status" value="1"/>
</dbReference>
<feature type="domain" description="Xaa-Pro dipeptidyl-peptidase C-terminal" evidence="2">
    <location>
        <begin position="305"/>
        <end position="538"/>
    </location>
</feature>
<evidence type="ECO:0000313" key="3">
    <source>
        <dbReference type="EMBL" id="GAA1973843.1"/>
    </source>
</evidence>
<sequence length="544" mass="58710">MEVVLDRIADRVLGLPRAEGPAPEVTKDLRVPMPDGVVLLADRYAPPVTGPAPVVLIRTPYGKGTALGKLFATIFSRHGLQTVVQSTRGTFGSGGEFRPFHTEREDGLATAEWLRAQPWCDGRLAMAGASYLGHTQWAVGPYLDPPLEAMCLAVTASEFVSAFYPGGVLAADNMVSWSAQIGRQELPLAQFPNPVQTRRNRRAMAGLPIAGADVAAIGKPVRFLQDVTAHAEPGDDYWAMSDHRAVVSTLDTPVSMVTGWYDLFITAQLRDFRALADAGKSPRITIGPWSHGEPASIRTLLQDQIGFLAAHLDGDRTQLRRSPVRLFLQGANTWLDFDQWPPESTATDAHLRPLGRLGDAVDRDTPPDTFTYDPADPTPAVGGPLLTGKAKQRDNTAVEARPDVLVFTGEPLEHDLDVLGDVGATVHVRTDLGHADVYVRLCDVDRDGVSRNVTDGILRLRPGAPEAGADGVVTAEVALDPTGYRFRRGHRLRVQVAGGAFPRFARNHGTGEPVAAAVDGKPCRFEIFHDAAHPSKITLPVFTG</sequence>
<dbReference type="Gene3D" id="3.40.50.1820">
    <property type="entry name" value="alpha/beta hydrolase"/>
    <property type="match status" value="1"/>
</dbReference>
<gene>
    <name evidence="3" type="ORF">GCM10009754_56080</name>
</gene>
<dbReference type="PANTHER" id="PTHR43056">
    <property type="entry name" value="PEPTIDASE S9 PROLYL OLIGOPEPTIDASE"/>
    <property type="match status" value="1"/>
</dbReference>
<dbReference type="Proteomes" id="UP001501116">
    <property type="component" value="Unassembled WGS sequence"/>
</dbReference>
<reference evidence="3 4" key="1">
    <citation type="journal article" date="2019" name="Int. J. Syst. Evol. Microbiol.">
        <title>The Global Catalogue of Microorganisms (GCM) 10K type strain sequencing project: providing services to taxonomists for standard genome sequencing and annotation.</title>
        <authorList>
            <consortium name="The Broad Institute Genomics Platform"/>
            <consortium name="The Broad Institute Genome Sequencing Center for Infectious Disease"/>
            <person name="Wu L."/>
            <person name="Ma J."/>
        </authorList>
    </citation>
    <scope>NUCLEOTIDE SEQUENCE [LARGE SCALE GENOMIC DNA]</scope>
    <source>
        <strain evidence="3 4">JCM 14545</strain>
    </source>
</reference>
<proteinExistence type="predicted"/>
<evidence type="ECO:0000259" key="2">
    <source>
        <dbReference type="SMART" id="SM00939"/>
    </source>
</evidence>
<dbReference type="InterPro" id="IPR000383">
    <property type="entry name" value="Xaa-Pro-like_dom"/>
</dbReference>
<dbReference type="Gene3D" id="1.10.3020.10">
    <property type="entry name" value="alpha-amino acid ester hydrolase ( Helical cap domain)"/>
    <property type="match status" value="1"/>
</dbReference>
<dbReference type="SMART" id="SM00939">
    <property type="entry name" value="PepX_C"/>
    <property type="match status" value="1"/>
</dbReference>